<gene>
    <name evidence="3" type="ORF">QYE76_010850</name>
</gene>
<evidence type="ECO:0000259" key="2">
    <source>
        <dbReference type="PROSITE" id="PS50095"/>
    </source>
</evidence>
<dbReference type="InterPro" id="IPR001024">
    <property type="entry name" value="PLAT/LH2_dom"/>
</dbReference>
<dbReference type="SMART" id="SM00308">
    <property type="entry name" value="LH2"/>
    <property type="match status" value="1"/>
</dbReference>
<dbReference type="InterPro" id="IPR000907">
    <property type="entry name" value="LipOase"/>
</dbReference>
<evidence type="ECO:0000256" key="1">
    <source>
        <dbReference type="PROSITE-ProRule" id="PRU00152"/>
    </source>
</evidence>
<keyword evidence="4" id="KW-1185">Reference proteome</keyword>
<dbReference type="GO" id="GO:0046872">
    <property type="term" value="F:metal ion binding"/>
    <property type="evidence" value="ECO:0007669"/>
    <property type="project" value="InterPro"/>
</dbReference>
<comment type="caution">
    <text evidence="3">The sequence shown here is derived from an EMBL/GenBank/DDBJ whole genome shotgun (WGS) entry which is preliminary data.</text>
</comment>
<dbReference type="EMBL" id="JAUUTY010000001">
    <property type="protein sequence ID" value="KAK1694153.1"/>
    <property type="molecule type" value="Genomic_DNA"/>
</dbReference>
<sequence length="421" mass="48113">MRSYIHQHGNLYLDEKFNYMVDNSAQDEEIRNTKVRKRFQPLEYVLTNYQRFKMLNSLMMCFSHFSCNNVTAEEMEAKLVKRKVTSQQIDLSELALASFNKRRKIYPFSCLPSAICPGTTEIFFVHLNFVAKRSDKKKLFFTDIEECGRRSVENLKVVIITTTVVFLHMAVGNDSDFTRPHQEVNEQLAINSYTYDACNHIFFRRISMSPKAENHSFVPLQLKEAASDARGSVGWFMQMPFCSMLWDRSPAPPEDAITINGTVVVAKNFGLSAPGKSTTLRLYSGTQIDHGELYMSTSSIVKRKLILEGSGTRKGKLSTEAVLRGGKKSKHGKTSTVTYHVTFVVEAEFGTPGAVAVKNGNRADQFFLRHVRLELAHDRSIHFECNSWVYPYKKTNSDRLFFINTVRSPESIYQFVATNYI</sequence>
<dbReference type="Gene3D" id="2.60.60.20">
    <property type="entry name" value="PLAT/LH2 domain"/>
    <property type="match status" value="1"/>
</dbReference>
<dbReference type="PROSITE" id="PS50095">
    <property type="entry name" value="PLAT"/>
    <property type="match status" value="1"/>
</dbReference>
<evidence type="ECO:0000313" key="3">
    <source>
        <dbReference type="EMBL" id="KAK1694153.1"/>
    </source>
</evidence>
<protein>
    <recommendedName>
        <fullName evidence="2">PLAT domain-containing protein</fullName>
    </recommendedName>
</protein>
<dbReference type="AlphaFoldDB" id="A0AAD8TY22"/>
<dbReference type="GO" id="GO:0034440">
    <property type="term" value="P:lipid oxidation"/>
    <property type="evidence" value="ECO:0007669"/>
    <property type="project" value="InterPro"/>
</dbReference>
<feature type="domain" description="PLAT" evidence="2">
    <location>
        <begin position="276"/>
        <end position="403"/>
    </location>
</feature>
<dbReference type="Pfam" id="PF01477">
    <property type="entry name" value="PLAT"/>
    <property type="match status" value="1"/>
</dbReference>
<accession>A0AAD8TY22</accession>
<dbReference type="PANTHER" id="PTHR11771">
    <property type="entry name" value="LIPOXYGENASE"/>
    <property type="match status" value="1"/>
</dbReference>
<proteinExistence type="predicted"/>
<dbReference type="GO" id="GO:0016702">
    <property type="term" value="F:oxidoreductase activity, acting on single donors with incorporation of molecular oxygen, incorporation of two atoms of oxygen"/>
    <property type="evidence" value="ECO:0007669"/>
    <property type="project" value="InterPro"/>
</dbReference>
<name>A0AAD8TY22_LOLMU</name>
<dbReference type="InterPro" id="IPR036392">
    <property type="entry name" value="PLAT/LH2_dom_sf"/>
</dbReference>
<reference evidence="3" key="1">
    <citation type="submission" date="2023-07" db="EMBL/GenBank/DDBJ databases">
        <title>A chromosome-level genome assembly of Lolium multiflorum.</title>
        <authorList>
            <person name="Chen Y."/>
            <person name="Copetti D."/>
            <person name="Kolliker R."/>
            <person name="Studer B."/>
        </authorList>
    </citation>
    <scope>NUCLEOTIDE SEQUENCE</scope>
    <source>
        <strain evidence="3">02402/16</strain>
        <tissue evidence="3">Leaf</tissue>
    </source>
</reference>
<organism evidence="3 4">
    <name type="scientific">Lolium multiflorum</name>
    <name type="common">Italian ryegrass</name>
    <name type="synonym">Lolium perenne subsp. multiflorum</name>
    <dbReference type="NCBI Taxonomy" id="4521"/>
    <lineage>
        <taxon>Eukaryota</taxon>
        <taxon>Viridiplantae</taxon>
        <taxon>Streptophyta</taxon>
        <taxon>Embryophyta</taxon>
        <taxon>Tracheophyta</taxon>
        <taxon>Spermatophyta</taxon>
        <taxon>Magnoliopsida</taxon>
        <taxon>Liliopsida</taxon>
        <taxon>Poales</taxon>
        <taxon>Poaceae</taxon>
        <taxon>BOP clade</taxon>
        <taxon>Pooideae</taxon>
        <taxon>Poodae</taxon>
        <taxon>Poeae</taxon>
        <taxon>Poeae Chloroplast Group 2 (Poeae type)</taxon>
        <taxon>Loliodinae</taxon>
        <taxon>Loliinae</taxon>
        <taxon>Lolium</taxon>
    </lineage>
</organism>
<dbReference type="Proteomes" id="UP001231189">
    <property type="component" value="Unassembled WGS sequence"/>
</dbReference>
<evidence type="ECO:0000313" key="4">
    <source>
        <dbReference type="Proteomes" id="UP001231189"/>
    </source>
</evidence>
<dbReference type="SUPFAM" id="SSF49723">
    <property type="entry name" value="Lipase/lipooxygenase domain (PLAT/LH2 domain)"/>
    <property type="match status" value="1"/>
</dbReference>
<comment type="caution">
    <text evidence="1">Lacks conserved residue(s) required for the propagation of feature annotation.</text>
</comment>